<dbReference type="InterPro" id="IPR029095">
    <property type="entry name" value="NarX-like_N"/>
</dbReference>
<dbReference type="SUPFAM" id="SSF158472">
    <property type="entry name" value="HAMP domain-like"/>
    <property type="match status" value="1"/>
</dbReference>
<evidence type="ECO:0000256" key="13">
    <source>
        <dbReference type="ARBA" id="ARBA00023136"/>
    </source>
</evidence>
<dbReference type="SMART" id="SM00387">
    <property type="entry name" value="HATPase_c"/>
    <property type="match status" value="1"/>
</dbReference>
<keyword evidence="7 15" id="KW-0812">Transmembrane</keyword>
<dbReference type="GO" id="GO:0046983">
    <property type="term" value="F:protein dimerization activity"/>
    <property type="evidence" value="ECO:0007669"/>
    <property type="project" value="UniProtKB-UniRule"/>
</dbReference>
<feature type="transmembrane region" description="Helical" evidence="15">
    <location>
        <begin position="33"/>
        <end position="54"/>
    </location>
</feature>
<dbReference type="GO" id="GO:0005524">
    <property type="term" value="F:ATP binding"/>
    <property type="evidence" value="ECO:0007669"/>
    <property type="project" value="UniProtKB-UniRule"/>
</dbReference>
<keyword evidence="8 14" id="KW-0547">Nucleotide-binding</keyword>
<dbReference type="PANTHER" id="PTHR24421:SF10">
    <property type="entry name" value="NITRATE_NITRITE SENSOR PROTEIN NARQ"/>
    <property type="match status" value="1"/>
</dbReference>
<evidence type="ECO:0000256" key="10">
    <source>
        <dbReference type="ARBA" id="ARBA00022840"/>
    </source>
</evidence>
<dbReference type="InterPro" id="IPR005467">
    <property type="entry name" value="His_kinase_dom"/>
</dbReference>
<dbReference type="InterPro" id="IPR036890">
    <property type="entry name" value="HATPase_C_sf"/>
</dbReference>
<feature type="domain" description="HAMP" evidence="17">
    <location>
        <begin position="200"/>
        <end position="252"/>
    </location>
</feature>
<keyword evidence="10 14" id="KW-0067">ATP-binding</keyword>
<evidence type="ECO:0000313" key="18">
    <source>
        <dbReference type="EMBL" id="EGQ76885.1"/>
    </source>
</evidence>
<evidence type="ECO:0000259" key="17">
    <source>
        <dbReference type="PROSITE" id="PS50885"/>
    </source>
</evidence>
<dbReference type="SMART" id="SM00065">
    <property type="entry name" value="GAF"/>
    <property type="match status" value="1"/>
</dbReference>
<evidence type="ECO:0000256" key="5">
    <source>
        <dbReference type="ARBA" id="ARBA00022553"/>
    </source>
</evidence>
<dbReference type="SMART" id="SM00304">
    <property type="entry name" value="HAMP"/>
    <property type="match status" value="1"/>
</dbReference>
<accession>A0AA36UIZ2</accession>
<keyword evidence="11 15" id="KW-1133">Transmembrane helix</keyword>
<dbReference type="Pfam" id="PF00672">
    <property type="entry name" value="HAMP"/>
    <property type="match status" value="1"/>
</dbReference>
<dbReference type="EC" id="2.7.13.3" evidence="14"/>
<keyword evidence="6 14" id="KW-0808">Transferase</keyword>
<dbReference type="PROSITE" id="PS50885">
    <property type="entry name" value="HAMP"/>
    <property type="match status" value="1"/>
</dbReference>
<organism evidence="18 19">
    <name type="scientific">Neisseria macacae ATCC 33926</name>
    <dbReference type="NCBI Taxonomy" id="997348"/>
    <lineage>
        <taxon>Bacteria</taxon>
        <taxon>Pseudomonadati</taxon>
        <taxon>Pseudomonadota</taxon>
        <taxon>Betaproteobacteria</taxon>
        <taxon>Neisseriales</taxon>
        <taxon>Neisseriaceae</taxon>
        <taxon>Neisseria</taxon>
    </lineage>
</organism>
<dbReference type="InterPro" id="IPR029016">
    <property type="entry name" value="GAF-like_dom_sf"/>
</dbReference>
<dbReference type="Gene3D" id="3.30.450.40">
    <property type="match status" value="2"/>
</dbReference>
<comment type="caution">
    <text evidence="18">The sequence shown here is derived from an EMBL/GenBank/DDBJ whole genome shotgun (WGS) entry which is preliminary data.</text>
</comment>
<dbReference type="Pfam" id="PF07730">
    <property type="entry name" value="HisKA_3"/>
    <property type="match status" value="1"/>
</dbReference>
<name>A0AA36UIZ2_9NEIS</name>
<evidence type="ECO:0000256" key="7">
    <source>
        <dbReference type="ARBA" id="ARBA00022692"/>
    </source>
</evidence>
<dbReference type="Gene3D" id="1.20.5.1930">
    <property type="match status" value="1"/>
</dbReference>
<dbReference type="Gene3D" id="3.30.565.10">
    <property type="entry name" value="Histidine kinase-like ATPase, C-terminal domain"/>
    <property type="match status" value="1"/>
</dbReference>
<dbReference type="Gene3D" id="1.20.120.960">
    <property type="entry name" value="Histidine kinase NarX, sensor domain"/>
    <property type="match status" value="1"/>
</dbReference>
<reference evidence="18 19" key="1">
    <citation type="submission" date="2011-05" db="EMBL/GenBank/DDBJ databases">
        <authorList>
            <person name="Muzny D."/>
            <person name="Qin X."/>
            <person name="Deng J."/>
            <person name="Jiang H."/>
            <person name="Liu Y."/>
            <person name="Qu J."/>
            <person name="Song X.-Z."/>
            <person name="Zhang L."/>
            <person name="Thornton R."/>
            <person name="Coyle M."/>
            <person name="Francisco L."/>
            <person name="Jackson L."/>
            <person name="Javaid M."/>
            <person name="Korchina V."/>
            <person name="Kovar C."/>
            <person name="Mata R."/>
            <person name="Mathew T."/>
            <person name="Ngo R."/>
            <person name="Nguyen L."/>
            <person name="Nguyen N."/>
            <person name="Okwuonu G."/>
            <person name="Ongeri F."/>
            <person name="Pham C."/>
            <person name="Simmons D."/>
            <person name="Wilczek-Boney K."/>
            <person name="Hale W."/>
            <person name="Jakkamsetti A."/>
            <person name="Pham P."/>
            <person name="Ruth R."/>
            <person name="San Lucas F."/>
            <person name="Warren J."/>
            <person name="Zhang J."/>
            <person name="Zhao Z."/>
            <person name="Zhou C."/>
            <person name="Zhu D."/>
            <person name="Lee S."/>
            <person name="Bess C."/>
            <person name="Blankenburg K."/>
            <person name="Forbes L."/>
            <person name="Fu Q."/>
            <person name="Gubbala S."/>
            <person name="Hirani K."/>
            <person name="Jayaseelan J.C."/>
            <person name="Lara F."/>
            <person name="Munidasa M."/>
            <person name="Palculict T."/>
            <person name="Patil S."/>
            <person name="Pu L.-L."/>
            <person name="Saada N."/>
            <person name="Tang L."/>
            <person name="Weissenberger G."/>
            <person name="Zhu Y."/>
            <person name="Hemphill L."/>
            <person name="Shang Y."/>
            <person name="Youmans B."/>
            <person name="Ayvaz T."/>
            <person name="Ross M."/>
            <person name="Santibanez J."/>
            <person name="Aqrawi P."/>
            <person name="Gross S."/>
            <person name="Joshi V."/>
            <person name="Fowler G."/>
            <person name="Nazareth L."/>
            <person name="Reid J."/>
            <person name="Worley K."/>
            <person name="Petrosino J."/>
            <person name="Highlander S."/>
            <person name="Gibbs R."/>
        </authorList>
    </citation>
    <scope>NUCLEOTIDE SEQUENCE [LARGE SCALE GENOMIC DNA]</scope>
    <source>
        <strain evidence="18 19">ATCC 33926</strain>
    </source>
</reference>
<evidence type="ECO:0000256" key="9">
    <source>
        <dbReference type="ARBA" id="ARBA00022777"/>
    </source>
</evidence>
<keyword evidence="9 14" id="KW-0418">Kinase</keyword>
<evidence type="ECO:0000256" key="14">
    <source>
        <dbReference type="PIRNR" id="PIRNR003167"/>
    </source>
</evidence>
<dbReference type="AlphaFoldDB" id="A0AA36UIZ2"/>
<dbReference type="SUPFAM" id="SSF55874">
    <property type="entry name" value="ATPase domain of HSP90 chaperone/DNA topoisomerase II/histidine kinase"/>
    <property type="match status" value="1"/>
</dbReference>
<evidence type="ECO:0000256" key="11">
    <source>
        <dbReference type="ARBA" id="ARBA00022989"/>
    </source>
</evidence>
<dbReference type="PROSITE" id="PS50109">
    <property type="entry name" value="HIS_KIN"/>
    <property type="match status" value="1"/>
</dbReference>
<evidence type="ECO:0000256" key="12">
    <source>
        <dbReference type="ARBA" id="ARBA00023012"/>
    </source>
</evidence>
<dbReference type="CDD" id="cd16917">
    <property type="entry name" value="HATPase_UhpB-NarQ-NarX-like"/>
    <property type="match status" value="1"/>
</dbReference>
<keyword evidence="13 14" id="KW-0472">Membrane</keyword>
<dbReference type="InterPro" id="IPR003594">
    <property type="entry name" value="HATPase_dom"/>
</dbReference>
<dbReference type="GO" id="GO:0005886">
    <property type="term" value="C:plasma membrane"/>
    <property type="evidence" value="ECO:0007669"/>
    <property type="project" value="UniProtKB-SubCell"/>
</dbReference>
<keyword evidence="3 14" id="KW-1003">Cell membrane</keyword>
<dbReference type="SUPFAM" id="SSF55781">
    <property type="entry name" value="GAF domain-like"/>
    <property type="match status" value="1"/>
</dbReference>
<dbReference type="PIRSF" id="PIRSF003167">
    <property type="entry name" value="STHK_NarX/NarQ"/>
    <property type="match status" value="1"/>
</dbReference>
<dbReference type="Proteomes" id="UP000004982">
    <property type="component" value="Unassembled WGS sequence"/>
</dbReference>
<dbReference type="InterPro" id="IPR003660">
    <property type="entry name" value="HAMP_dom"/>
</dbReference>
<dbReference type="Gene3D" id="6.10.340.10">
    <property type="match status" value="1"/>
</dbReference>
<comment type="subcellular location">
    <subcellularLocation>
        <location evidence="2">Cell inner membrane</location>
        <topology evidence="2">Multi-pass membrane protein</topology>
    </subcellularLocation>
</comment>
<feature type="transmembrane region" description="Helical" evidence="15">
    <location>
        <begin position="181"/>
        <end position="201"/>
    </location>
</feature>
<dbReference type="CDD" id="cd06225">
    <property type="entry name" value="HAMP"/>
    <property type="match status" value="1"/>
</dbReference>
<dbReference type="Pfam" id="PF02518">
    <property type="entry name" value="HATPase_c"/>
    <property type="match status" value="1"/>
</dbReference>
<evidence type="ECO:0000256" key="3">
    <source>
        <dbReference type="ARBA" id="ARBA00022475"/>
    </source>
</evidence>
<evidence type="ECO:0000256" key="6">
    <source>
        <dbReference type="ARBA" id="ARBA00022679"/>
    </source>
</evidence>
<evidence type="ECO:0000256" key="8">
    <source>
        <dbReference type="ARBA" id="ARBA00022741"/>
    </source>
</evidence>
<feature type="domain" description="Histidine kinase" evidence="16">
    <location>
        <begin position="421"/>
        <end position="614"/>
    </location>
</feature>
<sequence length="620" mass="70890">MFITFGNKTPFLYSMSLRTLFSGGLSLSSRLKLLTVLWVGSALLSVILTLILSLRLENAATVIDDAASLRMQVYRLAYMASERTPQAQIDNQLREFEGTLLRITQSDAIYPLMPSETPPAYGLIQSMLLIDWKSNIQPALKRYRRPTQIELYRFAGNIELFLQALENANEKNTLWLRRFQMAMMLMIFVAAGLMIVWHYAWIIRPLETLRDGVETISQGRFGVQIDTEQIQEFAQVSKGFNQMSSRLKVLYTDLEGQVARQTQDLARQNRDLTLLYQTTRDLHQTLTPREAAEEFLARTLPAVSASAGSIRLLDNDRKNTNLIASIGLSEAEDRDSDTEQTQPEEETPLFKHTVVFPITYQEEELGILTLYFSDDPTLNDNDNELLRTLCGQLGVSIASSRLEQERRLLAVLQERNLIAQGLHDSIAQALTFLNLQVQMLESAFHADQKEQAEENIRFIKDGVQECYEDVRELLLNFRTKISNKDFPEAVTTLLSRFKRQTKINVETVWQDDGRTLNDDEQLQIIFILQESLSNIRKHAKAQHVKISMLNQQNFTLSIEDDGIGFNLQHLHKLSGEHVGLGIMQERARRINANLDIQSQPEQGTTVTLTLPQHKRTTHDY</sequence>
<comment type="catalytic activity">
    <reaction evidence="1 14">
        <text>ATP + protein L-histidine = ADP + protein N-phospho-L-histidine.</text>
        <dbReference type="EC" id="2.7.13.3"/>
    </reaction>
</comment>
<dbReference type="GO" id="GO:0000155">
    <property type="term" value="F:phosphorelay sensor kinase activity"/>
    <property type="evidence" value="ECO:0007669"/>
    <property type="project" value="UniProtKB-UniRule"/>
</dbReference>
<dbReference type="InterPro" id="IPR003018">
    <property type="entry name" value="GAF"/>
</dbReference>
<dbReference type="Pfam" id="PF13675">
    <property type="entry name" value="PilJ"/>
    <property type="match status" value="1"/>
</dbReference>
<dbReference type="InterPro" id="IPR016380">
    <property type="entry name" value="Sig_transdc_His_kin_NarX/NarQ"/>
</dbReference>
<dbReference type="EMBL" id="AFQE01000072">
    <property type="protein sequence ID" value="EGQ76885.1"/>
    <property type="molecule type" value="Genomic_DNA"/>
</dbReference>
<dbReference type="PANTHER" id="PTHR24421">
    <property type="entry name" value="NITRATE/NITRITE SENSOR PROTEIN NARX-RELATED"/>
    <property type="match status" value="1"/>
</dbReference>
<dbReference type="InterPro" id="IPR042295">
    <property type="entry name" value="NarX-like_N_sf"/>
</dbReference>
<dbReference type="InterPro" id="IPR011712">
    <property type="entry name" value="Sig_transdc_His_kin_sub3_dim/P"/>
</dbReference>
<gene>
    <name evidence="18" type="ORF">HMPREF9418_1527</name>
</gene>
<evidence type="ECO:0000256" key="4">
    <source>
        <dbReference type="ARBA" id="ARBA00022519"/>
    </source>
</evidence>
<protein>
    <recommendedName>
        <fullName evidence="14">Sensor protein</fullName>
        <ecNumber evidence="14">2.7.13.3</ecNumber>
    </recommendedName>
</protein>
<keyword evidence="5" id="KW-0597">Phosphoprotein</keyword>
<evidence type="ECO:0000256" key="1">
    <source>
        <dbReference type="ARBA" id="ARBA00000085"/>
    </source>
</evidence>
<evidence type="ECO:0000256" key="15">
    <source>
        <dbReference type="SAM" id="Phobius"/>
    </source>
</evidence>
<proteinExistence type="predicted"/>
<dbReference type="InterPro" id="IPR050482">
    <property type="entry name" value="Sensor_HK_TwoCompSys"/>
</dbReference>
<evidence type="ECO:0000313" key="19">
    <source>
        <dbReference type="Proteomes" id="UP000004982"/>
    </source>
</evidence>
<evidence type="ECO:0000256" key="2">
    <source>
        <dbReference type="ARBA" id="ARBA00004429"/>
    </source>
</evidence>
<keyword evidence="4 14" id="KW-0997">Cell inner membrane</keyword>
<keyword evidence="12 14" id="KW-0902">Two-component regulatory system</keyword>
<evidence type="ECO:0000259" key="16">
    <source>
        <dbReference type="PROSITE" id="PS50109"/>
    </source>
</evidence>